<dbReference type="PANTHER" id="PTHR30535:SF4">
    <property type="entry name" value="HEMIN-BINDING PERIPLASMIC PROTEIN HMUT"/>
    <property type="match status" value="1"/>
</dbReference>
<feature type="domain" description="Fe/B12 periplasmic-binding" evidence="2">
    <location>
        <begin position="38"/>
        <end position="289"/>
    </location>
</feature>
<evidence type="ECO:0000256" key="1">
    <source>
        <dbReference type="SAM" id="SignalP"/>
    </source>
</evidence>
<proteinExistence type="predicted"/>
<dbReference type="SUPFAM" id="SSF53807">
    <property type="entry name" value="Helical backbone' metal receptor"/>
    <property type="match status" value="1"/>
</dbReference>
<protein>
    <submittedName>
        <fullName evidence="3">Periplasmic hemin-binding protein</fullName>
    </submittedName>
</protein>
<organism evidence="3 4">
    <name type="scientific">Dickeya solani D s0432-1</name>
    <dbReference type="NCBI Taxonomy" id="1231725"/>
    <lineage>
        <taxon>Bacteria</taxon>
        <taxon>Pseudomonadati</taxon>
        <taxon>Pseudomonadota</taxon>
        <taxon>Gammaproteobacteria</taxon>
        <taxon>Enterobacterales</taxon>
        <taxon>Pectobacteriaceae</taxon>
        <taxon>Dickeya</taxon>
    </lineage>
</organism>
<reference evidence="4" key="1">
    <citation type="journal article" date="2013" name="Diversity">
        <title>Genome Sequence of Dickeya solani, a New soft Rot Pathogen of Potato, Suggests its Emergence May Be Related to a Novel Combination of Non-Ribosomal Peptide/Polyketide Synthetase Clusters.</title>
        <authorList>
            <person name="Garlant L."/>
            <person name="Koskinen P."/>
            <person name="Rouhiainen L."/>
            <person name="Laine P."/>
            <person name="Paulin L."/>
            <person name="Auvinen P."/>
            <person name="Holm L."/>
            <person name="Pirhonen M."/>
        </authorList>
    </citation>
    <scope>NUCLEOTIDE SEQUENCE [LARGE SCALE GENOMIC DNA]</scope>
    <source>
        <strain evidence="4">D s0432-1</strain>
    </source>
</reference>
<evidence type="ECO:0000259" key="2">
    <source>
        <dbReference type="PROSITE" id="PS50983"/>
    </source>
</evidence>
<evidence type="ECO:0000313" key="4">
    <source>
        <dbReference type="Proteomes" id="UP000017142"/>
    </source>
</evidence>
<keyword evidence="1" id="KW-0732">Signal</keyword>
<name>A0AAV3KBN0_9GAMM</name>
<accession>A0AAV3KBN0</accession>
<feature type="signal peptide" evidence="1">
    <location>
        <begin position="1"/>
        <end position="17"/>
    </location>
</feature>
<dbReference type="PROSITE" id="PS50983">
    <property type="entry name" value="FE_B12_PBP"/>
    <property type="match status" value="1"/>
</dbReference>
<dbReference type="PANTHER" id="PTHR30535">
    <property type="entry name" value="VITAMIN B12-BINDING PROTEIN"/>
    <property type="match status" value="1"/>
</dbReference>
<evidence type="ECO:0000313" key="3">
    <source>
        <dbReference type="EMBL" id="ERO58159.1"/>
    </source>
</evidence>
<dbReference type="AlphaFoldDB" id="A0AAV3KBN0"/>
<comment type="caution">
    <text evidence="3">The sequence shown here is derived from an EMBL/GenBank/DDBJ whole genome shotgun (WGS) entry which is preliminary data.</text>
</comment>
<gene>
    <name evidence="3" type="ORF">A544_1334</name>
</gene>
<dbReference type="Pfam" id="PF01497">
    <property type="entry name" value="Peripla_BP_2"/>
    <property type="match status" value="1"/>
</dbReference>
<dbReference type="CDD" id="cd01149">
    <property type="entry name" value="HutB"/>
    <property type="match status" value="1"/>
</dbReference>
<dbReference type="Gene3D" id="3.40.50.1980">
    <property type="entry name" value="Nitrogenase molybdenum iron protein domain"/>
    <property type="match status" value="2"/>
</dbReference>
<dbReference type="EMBL" id="AMWE01000002">
    <property type="protein sequence ID" value="ERO58159.1"/>
    <property type="molecule type" value="Genomic_DNA"/>
</dbReference>
<dbReference type="Proteomes" id="UP000017142">
    <property type="component" value="Unassembled WGS sequence"/>
</dbReference>
<dbReference type="InterPro" id="IPR050902">
    <property type="entry name" value="ABC_Transporter_SBP"/>
</dbReference>
<feature type="chain" id="PRO_5043719006" evidence="1">
    <location>
        <begin position="18"/>
        <end position="289"/>
    </location>
</feature>
<dbReference type="InterPro" id="IPR002491">
    <property type="entry name" value="ABC_transptr_periplasmic_BD"/>
</dbReference>
<sequence length="289" mass="30276">MRALCLMLLWLPLSLLAADRVVTVDRIVTTDRIVTNDRIVTIGGDVTQIVFALQAGDRVVARDSTSLHPEAVTALPNVGYMRQLNAEGILSMQPTLVLASALAQPSTVLGQVASRGVRVVTVPEPQTVEGISTKIQAIAGALGVTPRGEALVQQVKQQLAAVPPQPSTARMLFILSHGGMSAMAAGQDTAADAAFRAAGLQNAMQGFNRYQPLSQEGVVASQPDWVVITTDGAKSLGGDAAVWQLPGLALTPAGKHKRLLVVDDMALLGFGLDTPAALLRLRQAVDAAK</sequence>